<keyword evidence="7" id="KW-0460">Magnesium</keyword>
<dbReference type="EMBL" id="JACETL010000049">
    <property type="protein sequence ID" value="MBA4692861.1"/>
    <property type="molecule type" value="Genomic_DNA"/>
</dbReference>
<accession>A0A838XVT3</accession>
<evidence type="ECO:0000256" key="8">
    <source>
        <dbReference type="ARBA" id="ARBA00023027"/>
    </source>
</evidence>
<comment type="cofactor">
    <cofactor evidence="2">
        <name>Zn(2+)</name>
        <dbReference type="ChEBI" id="CHEBI:29105"/>
    </cofactor>
</comment>
<dbReference type="GO" id="GO:0019677">
    <property type="term" value="P:NAD+ catabolic process"/>
    <property type="evidence" value="ECO:0007669"/>
    <property type="project" value="TreeGrafter"/>
</dbReference>
<dbReference type="InterPro" id="IPR020084">
    <property type="entry name" value="NUDIX_hydrolase_CS"/>
</dbReference>
<dbReference type="GO" id="GO:0046872">
    <property type="term" value="F:metal ion binding"/>
    <property type="evidence" value="ECO:0007669"/>
    <property type="project" value="UniProtKB-KW"/>
</dbReference>
<dbReference type="GO" id="GO:0006742">
    <property type="term" value="P:NADP+ catabolic process"/>
    <property type="evidence" value="ECO:0007669"/>
    <property type="project" value="TreeGrafter"/>
</dbReference>
<organism evidence="11 12">
    <name type="scientific">SAR86 cluster bacterium</name>
    <dbReference type="NCBI Taxonomy" id="2030880"/>
    <lineage>
        <taxon>Bacteria</taxon>
        <taxon>Pseudomonadati</taxon>
        <taxon>Pseudomonadota</taxon>
        <taxon>Gammaproteobacteria</taxon>
        <taxon>SAR86 cluster</taxon>
    </lineage>
</organism>
<gene>
    <name evidence="11" type="primary">nudC</name>
    <name evidence="11" type="ORF">H2072_03850</name>
</gene>
<dbReference type="Gene3D" id="3.90.79.20">
    <property type="match status" value="1"/>
</dbReference>
<dbReference type="NCBIfam" id="NF001299">
    <property type="entry name" value="PRK00241.1"/>
    <property type="match status" value="1"/>
</dbReference>
<sequence>MELIRTLHEQINEDANLIIFCESKILYDQKENSFIFKLKDLNSKLLNGPYLAIAEAENNYFYSLEISSSEKILGIFMNPETTNFVDLINIIAFLDSDNFLLASRASTLNNWNLNNSYCSYCGKINKFDLKEGAFRCECKKLLNYPVISPCIITLIHDEERILLGRSKFFPPNMYSTLAGFIEAGENAEQALKREVAEEVNIKVSSIEYHSSQSWPFPSQLMLGYKCKYKSGEIFLNDNELEDAKWFNISDLPNTPPKTSISGKLIHSYIEDHLKL</sequence>
<dbReference type="InterPro" id="IPR050241">
    <property type="entry name" value="NAD-cap_RNA_hydrolase_NudC"/>
</dbReference>
<keyword evidence="5" id="KW-0479">Metal-binding</keyword>
<dbReference type="Gene3D" id="3.90.79.10">
    <property type="entry name" value="Nucleoside Triphosphate Pyrophosphohydrolase"/>
    <property type="match status" value="1"/>
</dbReference>
<dbReference type="InterPro" id="IPR015797">
    <property type="entry name" value="NUDIX_hydrolase-like_dom_sf"/>
</dbReference>
<feature type="domain" description="Nudix hydrolase" evidence="10">
    <location>
        <begin position="142"/>
        <end position="275"/>
    </location>
</feature>
<dbReference type="GO" id="GO:0035529">
    <property type="term" value="F:NADH pyrophosphatase activity"/>
    <property type="evidence" value="ECO:0007669"/>
    <property type="project" value="TreeGrafter"/>
</dbReference>
<protein>
    <recommendedName>
        <fullName evidence="4">NAD(+) diphosphatase</fullName>
        <ecNumber evidence="4">3.6.1.22</ecNumber>
    </recommendedName>
</protein>
<evidence type="ECO:0000313" key="12">
    <source>
        <dbReference type="Proteomes" id="UP000551848"/>
    </source>
</evidence>
<dbReference type="InterPro" id="IPR000086">
    <property type="entry name" value="NUDIX_hydrolase_dom"/>
</dbReference>
<dbReference type="PANTHER" id="PTHR42904:SF6">
    <property type="entry name" value="NAD-CAPPED RNA HYDROLASE NUDT12"/>
    <property type="match status" value="1"/>
</dbReference>
<evidence type="ECO:0000256" key="2">
    <source>
        <dbReference type="ARBA" id="ARBA00001947"/>
    </source>
</evidence>
<comment type="cofactor">
    <cofactor evidence="1">
        <name>Mg(2+)</name>
        <dbReference type="ChEBI" id="CHEBI:18420"/>
    </cofactor>
</comment>
<evidence type="ECO:0000256" key="4">
    <source>
        <dbReference type="ARBA" id="ARBA00012381"/>
    </source>
</evidence>
<comment type="caution">
    <text evidence="11">The sequence shown here is derived from an EMBL/GenBank/DDBJ whole genome shotgun (WGS) entry which is preliminary data.</text>
</comment>
<dbReference type="AlphaFoldDB" id="A0A838XVT3"/>
<evidence type="ECO:0000256" key="7">
    <source>
        <dbReference type="ARBA" id="ARBA00022842"/>
    </source>
</evidence>
<name>A0A838XVT3_9GAMM</name>
<evidence type="ECO:0000256" key="6">
    <source>
        <dbReference type="ARBA" id="ARBA00022801"/>
    </source>
</evidence>
<keyword evidence="8" id="KW-0520">NAD</keyword>
<dbReference type="GO" id="GO:0005829">
    <property type="term" value="C:cytosol"/>
    <property type="evidence" value="ECO:0007669"/>
    <property type="project" value="TreeGrafter"/>
</dbReference>
<reference evidence="11 12" key="1">
    <citation type="submission" date="2020-06" db="EMBL/GenBank/DDBJ databases">
        <title>Dysbiosis in marine aquaculture revealed through microbiome analysis: reverse ecology for environmental sustainability.</title>
        <authorList>
            <person name="Haro-Moreno J.M."/>
            <person name="Coutinho F.H."/>
            <person name="Zaragoza-Solas A."/>
            <person name="Picazo A."/>
            <person name="Almagro-Moreno S."/>
            <person name="Lopez-Perez M."/>
        </authorList>
    </citation>
    <scope>NUCLEOTIDE SEQUENCE [LARGE SCALE GENOMIC DNA]</scope>
    <source>
        <strain evidence="11">MCMED-G41</strain>
    </source>
</reference>
<dbReference type="PROSITE" id="PS51462">
    <property type="entry name" value="NUDIX"/>
    <property type="match status" value="1"/>
</dbReference>
<dbReference type="Proteomes" id="UP000551848">
    <property type="component" value="Unassembled WGS sequence"/>
</dbReference>
<dbReference type="InterPro" id="IPR049734">
    <property type="entry name" value="NudC-like_C"/>
</dbReference>
<evidence type="ECO:0000256" key="1">
    <source>
        <dbReference type="ARBA" id="ARBA00001946"/>
    </source>
</evidence>
<proteinExistence type="inferred from homology"/>
<comment type="similarity">
    <text evidence="3">Belongs to the Nudix hydrolase family. NudC subfamily.</text>
</comment>
<evidence type="ECO:0000313" key="11">
    <source>
        <dbReference type="EMBL" id="MBA4692861.1"/>
    </source>
</evidence>
<dbReference type="EC" id="3.6.1.22" evidence="4"/>
<evidence type="ECO:0000259" key="10">
    <source>
        <dbReference type="PROSITE" id="PS51462"/>
    </source>
</evidence>
<dbReference type="SUPFAM" id="SSF55811">
    <property type="entry name" value="Nudix"/>
    <property type="match status" value="1"/>
</dbReference>
<evidence type="ECO:0000256" key="3">
    <source>
        <dbReference type="ARBA" id="ARBA00009595"/>
    </source>
</evidence>
<evidence type="ECO:0000256" key="9">
    <source>
        <dbReference type="ARBA" id="ARBA00023679"/>
    </source>
</evidence>
<keyword evidence="6 11" id="KW-0378">Hydrolase</keyword>
<dbReference type="CDD" id="cd03429">
    <property type="entry name" value="NUDIX_NADH_pyrophosphatase_Nudt13"/>
    <property type="match status" value="1"/>
</dbReference>
<comment type="catalytic activity">
    <reaction evidence="9">
        <text>a 5'-end NAD(+)-phospho-ribonucleoside in mRNA + H2O = a 5'-end phospho-adenosine-phospho-ribonucleoside in mRNA + beta-nicotinamide D-ribonucleotide + 2 H(+)</text>
        <dbReference type="Rhea" id="RHEA:60876"/>
        <dbReference type="Rhea" id="RHEA-COMP:15698"/>
        <dbReference type="Rhea" id="RHEA-COMP:15719"/>
        <dbReference type="ChEBI" id="CHEBI:14649"/>
        <dbReference type="ChEBI" id="CHEBI:15377"/>
        <dbReference type="ChEBI" id="CHEBI:15378"/>
        <dbReference type="ChEBI" id="CHEBI:144029"/>
        <dbReference type="ChEBI" id="CHEBI:144051"/>
    </reaction>
    <physiologicalReaction direction="left-to-right" evidence="9">
        <dbReference type="Rhea" id="RHEA:60877"/>
    </physiologicalReaction>
</comment>
<dbReference type="PROSITE" id="PS00893">
    <property type="entry name" value="NUDIX_BOX"/>
    <property type="match status" value="1"/>
</dbReference>
<dbReference type="PANTHER" id="PTHR42904">
    <property type="entry name" value="NUDIX HYDROLASE, NUDC SUBFAMILY"/>
    <property type="match status" value="1"/>
</dbReference>
<evidence type="ECO:0000256" key="5">
    <source>
        <dbReference type="ARBA" id="ARBA00022723"/>
    </source>
</evidence>
<dbReference type="Pfam" id="PF00293">
    <property type="entry name" value="NUDIX"/>
    <property type="match status" value="1"/>
</dbReference>